<dbReference type="RefSeq" id="WP_054289554.1">
    <property type="nucleotide sequence ID" value="NZ_CP012752.1"/>
</dbReference>
<organism evidence="3 4">
    <name type="scientific">Kibdelosporangium phytohabitans</name>
    <dbReference type="NCBI Taxonomy" id="860235"/>
    <lineage>
        <taxon>Bacteria</taxon>
        <taxon>Bacillati</taxon>
        <taxon>Actinomycetota</taxon>
        <taxon>Actinomycetes</taxon>
        <taxon>Pseudonocardiales</taxon>
        <taxon>Pseudonocardiaceae</taxon>
        <taxon>Kibdelosporangium</taxon>
    </lineage>
</organism>
<proteinExistence type="predicted"/>
<dbReference type="EMBL" id="CP012752">
    <property type="protein sequence ID" value="ALG07587.1"/>
    <property type="molecule type" value="Genomic_DNA"/>
</dbReference>
<feature type="signal peptide" evidence="2">
    <location>
        <begin position="1"/>
        <end position="22"/>
    </location>
</feature>
<name>A0A0N9HRR6_9PSEU</name>
<dbReference type="PROSITE" id="PS51257">
    <property type="entry name" value="PROKAR_LIPOPROTEIN"/>
    <property type="match status" value="1"/>
</dbReference>
<keyword evidence="2" id="KW-0732">Signal</keyword>
<protein>
    <recommendedName>
        <fullName evidence="5">Ig-like domain-containing protein</fullName>
    </recommendedName>
</protein>
<accession>A0A0N9HRR6</accession>
<sequence length="140" mass="14598">MRKIGVAVAAATVLLSAACTQVSEGRQVQIPTFGGTPPPVATETTTTPWTPTWEASIPTVAPAIKPTAGKPPVPKPTTTRPPVTTTAPPPTFTIPEIPGVPFAREGTRCPREGAVAITKSGSPLVCVRSGRGDQLRWRQP</sequence>
<feature type="compositionally biased region" description="Low complexity" evidence="1">
    <location>
        <begin position="76"/>
        <end position="86"/>
    </location>
</feature>
<evidence type="ECO:0008006" key="5">
    <source>
        <dbReference type="Google" id="ProtNLM"/>
    </source>
</evidence>
<feature type="region of interest" description="Disordered" evidence="1">
    <location>
        <begin position="31"/>
        <end position="101"/>
    </location>
</feature>
<dbReference type="OrthoDB" id="3701286at2"/>
<reference evidence="3 4" key="1">
    <citation type="submission" date="2015-07" db="EMBL/GenBank/DDBJ databases">
        <title>Genome sequencing of Kibdelosporangium phytohabitans.</title>
        <authorList>
            <person name="Qin S."/>
            <person name="Xing K."/>
        </authorList>
    </citation>
    <scope>NUCLEOTIDE SEQUENCE [LARGE SCALE GENOMIC DNA]</scope>
    <source>
        <strain evidence="3 4">KLBMP1111</strain>
    </source>
</reference>
<evidence type="ECO:0000256" key="1">
    <source>
        <dbReference type="SAM" id="MobiDB-lite"/>
    </source>
</evidence>
<dbReference type="KEGG" id="kphy:AOZ06_12320"/>
<evidence type="ECO:0000313" key="4">
    <source>
        <dbReference type="Proteomes" id="UP000063699"/>
    </source>
</evidence>
<dbReference type="AlphaFoldDB" id="A0A0N9HRR6"/>
<dbReference type="STRING" id="860235.AOZ06_12320"/>
<feature type="chain" id="PRO_5039670571" description="Ig-like domain-containing protein" evidence="2">
    <location>
        <begin position="23"/>
        <end position="140"/>
    </location>
</feature>
<evidence type="ECO:0000256" key="2">
    <source>
        <dbReference type="SAM" id="SignalP"/>
    </source>
</evidence>
<dbReference type="Proteomes" id="UP000063699">
    <property type="component" value="Chromosome"/>
</dbReference>
<feature type="compositionally biased region" description="Low complexity" evidence="1">
    <location>
        <begin position="41"/>
        <end position="55"/>
    </location>
</feature>
<gene>
    <name evidence="3" type="ORF">AOZ06_12320</name>
</gene>
<evidence type="ECO:0000313" key="3">
    <source>
        <dbReference type="EMBL" id="ALG07587.1"/>
    </source>
</evidence>
<keyword evidence="4" id="KW-1185">Reference proteome</keyword>